<evidence type="ECO:0000256" key="11">
    <source>
        <dbReference type="ARBA" id="ARBA00023242"/>
    </source>
</evidence>
<evidence type="ECO:0000256" key="5">
    <source>
        <dbReference type="ARBA" id="ARBA00022801"/>
    </source>
</evidence>
<dbReference type="PROSITE" id="PS51194">
    <property type="entry name" value="HELICASE_CTER"/>
    <property type="match status" value="1"/>
</dbReference>
<dbReference type="InterPro" id="IPR014001">
    <property type="entry name" value="Helicase_ATP-bd"/>
</dbReference>
<feature type="domain" description="Helicase ATP-binding" evidence="16">
    <location>
        <begin position="418"/>
        <end position="580"/>
    </location>
</feature>
<proteinExistence type="inferred from homology"/>
<dbReference type="InterPro" id="IPR001161">
    <property type="entry name" value="XPB/Ssl2"/>
</dbReference>
<evidence type="ECO:0000259" key="16">
    <source>
        <dbReference type="PROSITE" id="PS51192"/>
    </source>
</evidence>
<evidence type="ECO:0000259" key="17">
    <source>
        <dbReference type="PROSITE" id="PS51194"/>
    </source>
</evidence>
<dbReference type="Proteomes" id="UP001470230">
    <property type="component" value="Unassembled WGS sequence"/>
</dbReference>
<keyword evidence="19" id="KW-1185">Reference proteome</keyword>
<name>A0ABR2JQ18_9EUKA</name>
<feature type="region of interest" description="Disordered" evidence="15">
    <location>
        <begin position="828"/>
        <end position="860"/>
    </location>
</feature>
<evidence type="ECO:0000256" key="15">
    <source>
        <dbReference type="SAM" id="MobiDB-lite"/>
    </source>
</evidence>
<comment type="similarity">
    <text evidence="2">Belongs to the helicase family. RAD25/XPB subfamily.</text>
</comment>
<feature type="domain" description="Helicase C-terminal" evidence="17">
    <location>
        <begin position="637"/>
        <end position="782"/>
    </location>
</feature>
<keyword evidence="4" id="KW-0227">DNA damage</keyword>
<dbReference type="Pfam" id="PF04851">
    <property type="entry name" value="ResIII"/>
    <property type="match status" value="1"/>
</dbReference>
<evidence type="ECO:0000313" key="19">
    <source>
        <dbReference type="Proteomes" id="UP001470230"/>
    </source>
</evidence>
<feature type="compositionally biased region" description="Basic and acidic residues" evidence="15">
    <location>
        <begin position="845"/>
        <end position="860"/>
    </location>
</feature>
<evidence type="ECO:0000256" key="4">
    <source>
        <dbReference type="ARBA" id="ARBA00022763"/>
    </source>
</evidence>
<dbReference type="SMART" id="SM00490">
    <property type="entry name" value="HELICc"/>
    <property type="match status" value="1"/>
</dbReference>
<dbReference type="InterPro" id="IPR001650">
    <property type="entry name" value="Helicase_C-like"/>
</dbReference>
<evidence type="ECO:0000256" key="6">
    <source>
        <dbReference type="ARBA" id="ARBA00022806"/>
    </source>
</evidence>
<dbReference type="InterPro" id="IPR050615">
    <property type="entry name" value="ATP-dep_DNA_Helicase"/>
</dbReference>
<evidence type="ECO:0000256" key="14">
    <source>
        <dbReference type="ARBA" id="ARBA00048988"/>
    </source>
</evidence>
<dbReference type="CDD" id="cd18029">
    <property type="entry name" value="DEXHc_XPB"/>
    <property type="match status" value="1"/>
</dbReference>
<evidence type="ECO:0000256" key="8">
    <source>
        <dbReference type="ARBA" id="ARBA00023125"/>
    </source>
</evidence>
<dbReference type="Gene3D" id="3.40.50.300">
    <property type="entry name" value="P-loop containing nucleotide triphosphate hydrolases"/>
    <property type="match status" value="2"/>
</dbReference>
<comment type="subcellular location">
    <subcellularLocation>
        <location evidence="1">Nucleus</location>
    </subcellularLocation>
</comment>
<dbReference type="InterPro" id="IPR027417">
    <property type="entry name" value="P-loop_NTPase"/>
</dbReference>
<gene>
    <name evidence="18" type="ORF">M9Y10_003484</name>
</gene>
<protein>
    <recommendedName>
        <fullName evidence="13">DNA 3'-5' helicase</fullName>
        <ecNumber evidence="13">5.6.2.4</ecNumber>
    </recommendedName>
</protein>
<dbReference type="InterPro" id="IPR032830">
    <property type="entry name" value="XPB/Ssl2_N"/>
</dbReference>
<keyword evidence="11" id="KW-0539">Nucleus</keyword>
<comment type="catalytic activity">
    <reaction evidence="14">
        <text>ATP + H2O = ADP + phosphate + H(+)</text>
        <dbReference type="Rhea" id="RHEA:13065"/>
        <dbReference type="ChEBI" id="CHEBI:15377"/>
        <dbReference type="ChEBI" id="CHEBI:15378"/>
        <dbReference type="ChEBI" id="CHEBI:30616"/>
        <dbReference type="ChEBI" id="CHEBI:43474"/>
        <dbReference type="ChEBI" id="CHEBI:456216"/>
        <dbReference type="EC" id="5.6.2.4"/>
    </reaction>
</comment>
<keyword evidence="6 18" id="KW-0347">Helicase</keyword>
<keyword evidence="9" id="KW-0234">DNA repair</keyword>
<evidence type="ECO:0000256" key="2">
    <source>
        <dbReference type="ARBA" id="ARBA00006637"/>
    </source>
</evidence>
<dbReference type="Pfam" id="PF16203">
    <property type="entry name" value="ERCC3_RAD25_C"/>
    <property type="match status" value="1"/>
</dbReference>
<sequence>MSDITESFPSSPITQFPGSKSEDQLGSDPFTGSHSVFDNIIREYDNLKLSPDFAKRPLYVCPDGHVFLETFSPFYKPAYDFIISIAEPISRPKYIQEYQISSYSLYTAVSIGLTAEEIISVLSLFSKVELSDVLKQLIKGTIQTIGKLKLILKNKRYFVQSTDIGLLRYMARKLESFRVTEKNKEDVIEEETGFIIPDLEEEAKNANAGMSSFINSLEELGYGIDFDNEDDFFDDAVENEFENHGDPFSISDHTKTNNLIKLNEEEMSKKASNKFLDSDIESDIESETNETPEETKNLPTSNPTSNFLQKNPEEDKNDTQDLTKRSKVLNLESVSILTDSLQKKKLKFSSMNGVTDKVRRFEIRKDSLREVRKVALSLNIPFSDEYDFRSDVSNPNLEIDLRKTTTIRSYQEKALSKMFGGSRAKSGIIVLPCGAGKTLVGITACCTIRKSTIIFCDSNISVDQWVDQLKRYANIAPKDIYVFNSESKVNIPDVKKPCVLVTTYSINISGRSRIVQDAMKKIYEKEWGLMIMDEVQSLVTETFSTVIDKINAHTKLGLTATLVREDDKIINLNYLVGPRLYEANWIDLSDQGFIAKVKCYEIWCKMTGDFYKEYLKKGNGYDKKRNLSSLNPNKFNAVERLIRYHESRGDKILVFADILNVLAIYGTKLRKSQFGNHVRPVLSGSTSYDDRQKIFSEFKNSNRINCIFISRIGDKAIDLPDANVLIQISSHFGSRMQEAQRLGRILRKKPGKSADYNAFFYTIISEDTNELYYSTKRRRFLTDQGYVFEVVSQSDEAFENRWPLSSRGQPLLYESKEKQKELLKEALRDIGAPDDTQNEDAQDILEDKNDKTENKEEEQKVVSIRSFNPFGDINTQFSNI</sequence>
<evidence type="ECO:0000256" key="10">
    <source>
        <dbReference type="ARBA" id="ARBA00023235"/>
    </source>
</evidence>
<evidence type="ECO:0000256" key="12">
    <source>
        <dbReference type="ARBA" id="ARBA00034617"/>
    </source>
</evidence>
<keyword evidence="8" id="KW-0238">DNA-binding</keyword>
<dbReference type="EMBL" id="JAPFFF010000010">
    <property type="protein sequence ID" value="KAK8880794.1"/>
    <property type="molecule type" value="Genomic_DNA"/>
</dbReference>
<evidence type="ECO:0000256" key="7">
    <source>
        <dbReference type="ARBA" id="ARBA00022840"/>
    </source>
</evidence>
<dbReference type="SMART" id="SM00487">
    <property type="entry name" value="DEXDc"/>
    <property type="match status" value="1"/>
</dbReference>
<keyword evidence="5" id="KW-0378">Hydrolase</keyword>
<comment type="caution">
    <text evidence="18">The sequence shown here is derived from an EMBL/GenBank/DDBJ whole genome shotgun (WGS) entry which is preliminary data.</text>
</comment>
<accession>A0ABR2JQ18</accession>
<dbReference type="Pfam" id="PF13625">
    <property type="entry name" value="Helicase_C_3"/>
    <property type="match status" value="1"/>
</dbReference>
<organism evidence="18 19">
    <name type="scientific">Tritrichomonas musculus</name>
    <dbReference type="NCBI Taxonomy" id="1915356"/>
    <lineage>
        <taxon>Eukaryota</taxon>
        <taxon>Metamonada</taxon>
        <taxon>Parabasalia</taxon>
        <taxon>Tritrichomonadida</taxon>
        <taxon>Tritrichomonadidae</taxon>
        <taxon>Tritrichomonas</taxon>
    </lineage>
</organism>
<dbReference type="CDD" id="cd18789">
    <property type="entry name" value="SF2_C_XPB"/>
    <property type="match status" value="1"/>
</dbReference>
<dbReference type="SUPFAM" id="SSF52540">
    <property type="entry name" value="P-loop containing nucleoside triphosphate hydrolases"/>
    <property type="match status" value="2"/>
</dbReference>
<keyword evidence="3" id="KW-0547">Nucleotide-binding</keyword>
<dbReference type="NCBIfam" id="TIGR00603">
    <property type="entry name" value="rad25"/>
    <property type="match status" value="1"/>
</dbReference>
<reference evidence="18 19" key="1">
    <citation type="submission" date="2024-04" db="EMBL/GenBank/DDBJ databases">
        <title>Tritrichomonas musculus Genome.</title>
        <authorList>
            <person name="Alves-Ferreira E."/>
            <person name="Grigg M."/>
            <person name="Lorenzi H."/>
            <person name="Galac M."/>
        </authorList>
    </citation>
    <scope>NUCLEOTIDE SEQUENCE [LARGE SCALE GENOMIC DNA]</scope>
    <source>
        <strain evidence="18 19">EAF2021</strain>
    </source>
</reference>
<feature type="region of interest" description="Disordered" evidence="15">
    <location>
        <begin position="1"/>
        <end position="25"/>
    </location>
</feature>
<evidence type="ECO:0000256" key="3">
    <source>
        <dbReference type="ARBA" id="ARBA00022741"/>
    </source>
</evidence>
<evidence type="ECO:0000256" key="9">
    <source>
        <dbReference type="ARBA" id="ARBA00023204"/>
    </source>
</evidence>
<keyword evidence="10" id="KW-0413">Isomerase</keyword>
<feature type="region of interest" description="Disordered" evidence="15">
    <location>
        <begin position="274"/>
        <end position="323"/>
    </location>
</feature>
<dbReference type="PANTHER" id="PTHR11274:SF0">
    <property type="entry name" value="GENERAL TRANSCRIPTION AND DNA REPAIR FACTOR IIH HELICASE SUBUNIT XPB"/>
    <property type="match status" value="1"/>
</dbReference>
<dbReference type="PROSITE" id="PS51192">
    <property type="entry name" value="HELICASE_ATP_BIND_1"/>
    <property type="match status" value="1"/>
</dbReference>
<evidence type="ECO:0000256" key="13">
    <source>
        <dbReference type="ARBA" id="ARBA00034808"/>
    </source>
</evidence>
<dbReference type="GO" id="GO:0004386">
    <property type="term" value="F:helicase activity"/>
    <property type="evidence" value="ECO:0007669"/>
    <property type="project" value="UniProtKB-KW"/>
</dbReference>
<keyword evidence="7" id="KW-0067">ATP-binding</keyword>
<dbReference type="InterPro" id="IPR006935">
    <property type="entry name" value="Helicase/UvrB_N"/>
</dbReference>
<evidence type="ECO:0000256" key="1">
    <source>
        <dbReference type="ARBA" id="ARBA00004123"/>
    </source>
</evidence>
<dbReference type="InterPro" id="IPR032438">
    <property type="entry name" value="ERCC3_RAD25_C"/>
</dbReference>
<dbReference type="PANTHER" id="PTHR11274">
    <property type="entry name" value="RAD25/XP-B DNA REPAIR HELICASE"/>
    <property type="match status" value="1"/>
</dbReference>
<feature type="compositionally biased region" description="Polar residues" evidence="15">
    <location>
        <begin position="1"/>
        <end position="18"/>
    </location>
</feature>
<feature type="compositionally biased region" description="Polar residues" evidence="15">
    <location>
        <begin position="297"/>
        <end position="309"/>
    </location>
</feature>
<evidence type="ECO:0000313" key="18">
    <source>
        <dbReference type="EMBL" id="KAK8880794.1"/>
    </source>
</evidence>
<comment type="catalytic activity">
    <reaction evidence="12">
        <text>Couples ATP hydrolysis with the unwinding of duplex DNA by translocating in the 3'-5' direction.</text>
        <dbReference type="EC" id="5.6.2.4"/>
    </reaction>
</comment>
<dbReference type="EC" id="5.6.2.4" evidence="13"/>
<feature type="compositionally biased region" description="Acidic residues" evidence="15">
    <location>
        <begin position="278"/>
        <end position="292"/>
    </location>
</feature>
<feature type="compositionally biased region" description="Basic and acidic residues" evidence="15">
    <location>
        <begin position="311"/>
        <end position="323"/>
    </location>
</feature>